<feature type="transmembrane region" description="Helical" evidence="5">
    <location>
        <begin position="156"/>
        <end position="183"/>
    </location>
</feature>
<gene>
    <name evidence="6" type="ORF">SERLA73DRAFT_121467</name>
</gene>
<feature type="transmembrane region" description="Helical" evidence="5">
    <location>
        <begin position="218"/>
        <end position="239"/>
    </location>
</feature>
<comment type="subcellular location">
    <subcellularLocation>
        <location evidence="1">Membrane</location>
        <topology evidence="1">Multi-pass membrane protein</topology>
    </subcellularLocation>
</comment>
<dbReference type="Gene3D" id="1.20.1740.10">
    <property type="entry name" value="Amino acid/polyamine transporter I"/>
    <property type="match status" value="1"/>
</dbReference>
<sequence length="657" mass="71637">MAEALNNTNTPWITIGTPRNAGAFREHHDPEGALFALFLNLSNQFLFSGWGSISHITLSTEDRAQGDETLQQFRRQAILGQFTASALAGNDILGGIFYTLPAIVTVSSCAYCSPISLFIATLIPFLWRPIMEELGSALPASGAPYTYLINASTKSLALVAAALLILDFASTSVVSAATAASYLAGEVTLPFPTSAGAILLLVLFTIIGLCGMKESSRIAFGVLALHLVTMAVLLIASAVQWGRVGSSLLKENWASGQAPSSSAIARDIFNGICIGMLGLTGFECAPAYIAKIRPGRYPYVLRNLHISSIILNAGTMLLVLALVPLDVILNGTNVLSILAQTVLGRWLRIWVVVDAVVVLCGGVLTGILSASELLEQLSRDRVLPQMFLKTMPFTHSPYLAVLLFSGFSAIMYASTGAQLSIISKMFSLVWLTVMTLFPLSLILLQFNRGRIPRSSKTSLALILTTFAVAITVIGGNIAIDPLIAGYSAAYFVAIISILLATQNKTRLLHWTYWAYDQHPILHKSRWIRQWSNSLIKYMIHLRRQPVCILAKTDEINYLFQMVLYVCQNEETSCLKIVHFYNEKENIPSELEANSKILDEAFPEITIDLMLVESPFDPSTVAALAHHLKIPQSLMFMSCPGVNFSHSVAEFGTRIISL</sequence>
<evidence type="ECO:0008006" key="8">
    <source>
        <dbReference type="Google" id="ProtNLM"/>
    </source>
</evidence>
<dbReference type="GO" id="GO:0015171">
    <property type="term" value="F:amino acid transmembrane transporter activity"/>
    <property type="evidence" value="ECO:0007669"/>
    <property type="project" value="TreeGrafter"/>
</dbReference>
<dbReference type="InParanoid" id="F8PRJ0"/>
<evidence type="ECO:0000313" key="6">
    <source>
        <dbReference type="EMBL" id="EGO01129.1"/>
    </source>
</evidence>
<feature type="transmembrane region" description="Helical" evidence="5">
    <location>
        <begin position="104"/>
        <end position="127"/>
    </location>
</feature>
<protein>
    <recommendedName>
        <fullName evidence="8">AAAP amino acid permease</fullName>
    </recommendedName>
</protein>
<proteinExistence type="predicted"/>
<keyword evidence="4 5" id="KW-0472">Membrane</keyword>
<dbReference type="STRING" id="936435.F8PRJ0"/>
<accession>F8PRJ0</accession>
<dbReference type="GO" id="GO:0005886">
    <property type="term" value="C:plasma membrane"/>
    <property type="evidence" value="ECO:0007669"/>
    <property type="project" value="TreeGrafter"/>
</dbReference>
<dbReference type="InterPro" id="IPR002293">
    <property type="entry name" value="AA/rel_permease1"/>
</dbReference>
<feature type="transmembrane region" description="Helical" evidence="5">
    <location>
        <begin position="425"/>
        <end position="446"/>
    </location>
</feature>
<evidence type="ECO:0000256" key="3">
    <source>
        <dbReference type="ARBA" id="ARBA00022989"/>
    </source>
</evidence>
<evidence type="ECO:0000256" key="4">
    <source>
        <dbReference type="ARBA" id="ARBA00023136"/>
    </source>
</evidence>
<feature type="transmembrane region" description="Helical" evidence="5">
    <location>
        <begin position="78"/>
        <end position="98"/>
    </location>
</feature>
<keyword evidence="3 5" id="KW-1133">Transmembrane helix</keyword>
<feature type="transmembrane region" description="Helical" evidence="5">
    <location>
        <begin position="458"/>
        <end position="477"/>
    </location>
</feature>
<dbReference type="OrthoDB" id="1718410at2759"/>
<dbReference type="HOGENOM" id="CLU_012451_0_0_1"/>
<dbReference type="EMBL" id="GL945478">
    <property type="protein sequence ID" value="EGO01129.1"/>
    <property type="molecule type" value="Genomic_DNA"/>
</dbReference>
<feature type="transmembrane region" description="Helical" evidence="5">
    <location>
        <begin position="189"/>
        <end position="211"/>
    </location>
</feature>
<evidence type="ECO:0000256" key="1">
    <source>
        <dbReference type="ARBA" id="ARBA00004141"/>
    </source>
</evidence>
<keyword evidence="2 5" id="KW-0812">Transmembrane</keyword>
<dbReference type="AlphaFoldDB" id="F8PRJ0"/>
<keyword evidence="7" id="KW-1185">Reference proteome</keyword>
<evidence type="ECO:0000256" key="5">
    <source>
        <dbReference type="SAM" id="Phobius"/>
    </source>
</evidence>
<feature type="transmembrane region" description="Helical" evidence="5">
    <location>
        <begin position="268"/>
        <end position="289"/>
    </location>
</feature>
<name>F8PRJ0_SERL3</name>
<dbReference type="PANTHER" id="PTHR43243">
    <property type="entry name" value="INNER MEMBRANE TRANSPORTER YGJI-RELATED"/>
    <property type="match status" value="1"/>
</dbReference>
<feature type="transmembrane region" description="Helical" evidence="5">
    <location>
        <begin position="395"/>
        <end position="413"/>
    </location>
</feature>
<feature type="transmembrane region" description="Helical" evidence="5">
    <location>
        <begin position="349"/>
        <end position="374"/>
    </location>
</feature>
<feature type="transmembrane region" description="Helical" evidence="5">
    <location>
        <begin position="309"/>
        <end position="329"/>
    </location>
</feature>
<reference evidence="7" key="1">
    <citation type="journal article" date="2011" name="Science">
        <title>The plant cell wall-decomposing machinery underlies the functional diversity of forest fungi.</title>
        <authorList>
            <person name="Eastwood D.C."/>
            <person name="Floudas D."/>
            <person name="Binder M."/>
            <person name="Majcherczyk A."/>
            <person name="Schneider P."/>
            <person name="Aerts A."/>
            <person name="Asiegbu F.O."/>
            <person name="Baker S.E."/>
            <person name="Barry K."/>
            <person name="Bendiksby M."/>
            <person name="Blumentritt M."/>
            <person name="Coutinho P.M."/>
            <person name="Cullen D."/>
            <person name="de Vries R.P."/>
            <person name="Gathman A."/>
            <person name="Goodell B."/>
            <person name="Henrissat B."/>
            <person name="Ihrmark K."/>
            <person name="Kauserud H."/>
            <person name="Kohler A."/>
            <person name="LaButti K."/>
            <person name="Lapidus A."/>
            <person name="Lavin J.L."/>
            <person name="Lee Y.-H."/>
            <person name="Lindquist E."/>
            <person name="Lilly W."/>
            <person name="Lucas S."/>
            <person name="Morin E."/>
            <person name="Murat C."/>
            <person name="Oguiza J.A."/>
            <person name="Park J."/>
            <person name="Pisabarro A.G."/>
            <person name="Riley R."/>
            <person name="Rosling A."/>
            <person name="Salamov A."/>
            <person name="Schmidt O."/>
            <person name="Schmutz J."/>
            <person name="Skrede I."/>
            <person name="Stenlid J."/>
            <person name="Wiebenga A."/>
            <person name="Xie X."/>
            <person name="Kuees U."/>
            <person name="Hibbett D.S."/>
            <person name="Hoffmeister D."/>
            <person name="Hoegberg N."/>
            <person name="Martin F."/>
            <person name="Grigoriev I.V."/>
            <person name="Watkinson S.C."/>
        </authorList>
    </citation>
    <scope>NUCLEOTIDE SEQUENCE [LARGE SCALE GENOMIC DNA]</scope>
    <source>
        <strain evidence="7">strain S7.3</strain>
    </source>
</reference>
<feature type="transmembrane region" description="Helical" evidence="5">
    <location>
        <begin position="483"/>
        <end position="501"/>
    </location>
</feature>
<organism evidence="7">
    <name type="scientific">Serpula lacrymans var. lacrymans (strain S7.3)</name>
    <name type="common">Dry rot fungus</name>
    <dbReference type="NCBI Taxonomy" id="936435"/>
    <lineage>
        <taxon>Eukaryota</taxon>
        <taxon>Fungi</taxon>
        <taxon>Dikarya</taxon>
        <taxon>Basidiomycota</taxon>
        <taxon>Agaricomycotina</taxon>
        <taxon>Agaricomycetes</taxon>
        <taxon>Agaricomycetidae</taxon>
        <taxon>Boletales</taxon>
        <taxon>Coniophorineae</taxon>
        <taxon>Serpulaceae</taxon>
        <taxon>Serpula</taxon>
    </lineage>
</organism>
<dbReference type="PANTHER" id="PTHR43243:SF20">
    <property type="entry name" value="CATIONIC AMINO ACID TRANSPORTER 3"/>
    <property type="match status" value="1"/>
</dbReference>
<evidence type="ECO:0000256" key="2">
    <source>
        <dbReference type="ARBA" id="ARBA00022692"/>
    </source>
</evidence>
<dbReference type="Pfam" id="PF13520">
    <property type="entry name" value="AA_permease_2"/>
    <property type="match status" value="1"/>
</dbReference>
<dbReference type="Proteomes" id="UP000008063">
    <property type="component" value="Unassembled WGS sequence"/>
</dbReference>
<evidence type="ECO:0000313" key="7">
    <source>
        <dbReference type="Proteomes" id="UP000008063"/>
    </source>
</evidence>
<dbReference type="OMA" id="IDFVHVC"/>
<dbReference type="eggNOG" id="ENOG502QT3M">
    <property type="taxonomic scope" value="Eukaryota"/>
</dbReference>